<evidence type="ECO:0000313" key="4">
    <source>
        <dbReference type="Proteomes" id="UP001488838"/>
    </source>
</evidence>
<evidence type="ECO:0008006" key="5">
    <source>
        <dbReference type="Google" id="ProtNLM"/>
    </source>
</evidence>
<feature type="coiled-coil region" evidence="1">
    <location>
        <begin position="288"/>
        <end position="336"/>
    </location>
</feature>
<dbReference type="Proteomes" id="UP001488838">
    <property type="component" value="Unassembled WGS sequence"/>
</dbReference>
<feature type="non-terminal residue" evidence="3">
    <location>
        <position position="1"/>
    </location>
</feature>
<reference evidence="3 4" key="1">
    <citation type="journal article" date="2023" name="bioRxiv">
        <title>Conserved and derived expression patterns and positive selection on dental genes reveal complex evolutionary context of ever-growing rodent molars.</title>
        <authorList>
            <person name="Calamari Z.T."/>
            <person name="Song A."/>
            <person name="Cohen E."/>
            <person name="Akter M."/>
            <person name="Roy R.D."/>
            <person name="Hallikas O."/>
            <person name="Christensen M.M."/>
            <person name="Li P."/>
            <person name="Marangoni P."/>
            <person name="Jernvall J."/>
            <person name="Klein O.D."/>
        </authorList>
    </citation>
    <scope>NUCLEOTIDE SEQUENCE [LARGE SCALE GENOMIC DNA]</scope>
    <source>
        <strain evidence="3">V071</strain>
    </source>
</reference>
<sequence length="773" mass="87754">ETANQPMEFPVTREQLNHYRTMAENVQSELAATLVKFECAQSELRELRSKMLSKEVCCQELKAEVENYKEHSARKSSLLVSLRGRVQELQEESAALSTSRIRTEMTAHAAMKENQELMKKVLELDEKLQKCLKENEESKKQSSETLQRHEEFRTELCDCLSLDKKRDEVSDEDLILKFRELSKENTFLKGQITTLEETINVHEMEAKANRETIMRLAADVSREQKRAASWAAEKDKLNQVLGAGGASVLCSQSRNGGADIPECPEIMGCSFEGLLSAGGDLLSALDAKTALEREAKLFQERLLAAQRAWEASKQELNQLRKNCQQLDVSLKASRDAAAGWQSQISSFREKLAKVLGSGLDMAGSAEDPILERIRELCIQEESKKRMVSQLEAQISELVAQLENEAELHRKALQRAQESESKVKELQGQLSHLEGELLSGDVLRDNLNLEKQKYLKFLDQLSEKMKLGQIVADLGFDMRLDVVLARAEQLVRLESNAVIENKTIAHNLQRKLKTQKERLESKDVHMNLLRQKIAQLQQEKQARTALAEERDEAQLSLRKLEKKVERLQRELSTCQEYNTELKAKLADTNELKAMWAAKEEEWGETAQLDLSLTELCLCGHSFCFGHQDTLEQRLSTLGALCCWALAEEPAKEGFLYLVVDTEGTVKRDLGKKSNVEKHIKTLEQTKAIEDLTKSRDNLEKLKEKAEKNLLLVKSELDATEEEAKENNGRARAMIELAVIELETLKKSLEETERREQQVDKNLLVGSSPGHDRML</sequence>
<dbReference type="AlphaFoldDB" id="A0AAW0I4U1"/>
<feature type="region of interest" description="Disordered" evidence="2">
    <location>
        <begin position="749"/>
        <end position="773"/>
    </location>
</feature>
<keyword evidence="4" id="KW-1185">Reference proteome</keyword>
<name>A0AAW0I4U1_MYOGA</name>
<feature type="coiled-coil region" evidence="1">
    <location>
        <begin position="518"/>
        <end position="583"/>
    </location>
</feature>
<evidence type="ECO:0000256" key="2">
    <source>
        <dbReference type="SAM" id="MobiDB-lite"/>
    </source>
</evidence>
<dbReference type="PANTHER" id="PTHR18863:SF4">
    <property type="entry name" value="COILED-COIL DOMAIN-CONTAINING PROTEIN 170"/>
    <property type="match status" value="1"/>
</dbReference>
<dbReference type="PANTHER" id="PTHR18863">
    <property type="entry name" value="TSEC-2-RELATED"/>
    <property type="match status" value="1"/>
</dbReference>
<accession>A0AAW0I4U1</accession>
<evidence type="ECO:0000256" key="1">
    <source>
        <dbReference type="SAM" id="Coils"/>
    </source>
</evidence>
<feature type="coiled-coil region" evidence="1">
    <location>
        <begin position="79"/>
        <end position="141"/>
    </location>
</feature>
<dbReference type="GO" id="GO:0005794">
    <property type="term" value="C:Golgi apparatus"/>
    <property type="evidence" value="ECO:0007669"/>
    <property type="project" value="TreeGrafter"/>
</dbReference>
<evidence type="ECO:0000313" key="3">
    <source>
        <dbReference type="EMBL" id="KAK7809376.1"/>
    </source>
</evidence>
<dbReference type="GO" id="GO:0000226">
    <property type="term" value="P:microtubule cytoskeleton organization"/>
    <property type="evidence" value="ECO:0007669"/>
    <property type="project" value="TreeGrafter"/>
</dbReference>
<feature type="coiled-coil region" evidence="1">
    <location>
        <begin position="380"/>
        <end position="463"/>
    </location>
</feature>
<dbReference type="EMBL" id="JBBHLL010000217">
    <property type="protein sequence ID" value="KAK7809376.1"/>
    <property type="molecule type" value="Genomic_DNA"/>
</dbReference>
<proteinExistence type="predicted"/>
<organism evidence="3 4">
    <name type="scientific">Myodes glareolus</name>
    <name type="common">Bank vole</name>
    <name type="synonym">Clethrionomys glareolus</name>
    <dbReference type="NCBI Taxonomy" id="447135"/>
    <lineage>
        <taxon>Eukaryota</taxon>
        <taxon>Metazoa</taxon>
        <taxon>Chordata</taxon>
        <taxon>Craniata</taxon>
        <taxon>Vertebrata</taxon>
        <taxon>Euteleostomi</taxon>
        <taxon>Mammalia</taxon>
        <taxon>Eutheria</taxon>
        <taxon>Euarchontoglires</taxon>
        <taxon>Glires</taxon>
        <taxon>Rodentia</taxon>
        <taxon>Myomorpha</taxon>
        <taxon>Muroidea</taxon>
        <taxon>Cricetidae</taxon>
        <taxon>Arvicolinae</taxon>
        <taxon>Myodes</taxon>
    </lineage>
</organism>
<keyword evidence="1" id="KW-0175">Coiled coil</keyword>
<gene>
    <name evidence="3" type="ORF">U0070_014972</name>
</gene>
<comment type="caution">
    <text evidence="3">The sequence shown here is derived from an EMBL/GenBank/DDBJ whole genome shotgun (WGS) entry which is preliminary data.</text>
</comment>
<protein>
    <recommendedName>
        <fullName evidence="5">Coiled-coil domain containing 170</fullName>
    </recommendedName>
</protein>
<dbReference type="GO" id="GO:0008017">
    <property type="term" value="F:microtubule binding"/>
    <property type="evidence" value="ECO:0007669"/>
    <property type="project" value="TreeGrafter"/>
</dbReference>
<dbReference type="InterPro" id="IPR039139">
    <property type="entry name" value="CCDC170-like"/>
</dbReference>